<dbReference type="InterPro" id="IPR030395">
    <property type="entry name" value="GP_PDE_dom"/>
</dbReference>
<keyword evidence="3" id="KW-1185">Reference proteome</keyword>
<dbReference type="InterPro" id="IPR017946">
    <property type="entry name" value="PLC-like_Pdiesterase_TIM-brl"/>
</dbReference>
<dbReference type="PANTHER" id="PTHR46211">
    <property type="entry name" value="GLYCEROPHOSPHORYL DIESTER PHOSPHODIESTERASE"/>
    <property type="match status" value="1"/>
</dbReference>
<dbReference type="PANTHER" id="PTHR46211:SF14">
    <property type="entry name" value="GLYCEROPHOSPHODIESTER PHOSPHODIESTERASE"/>
    <property type="match status" value="1"/>
</dbReference>
<comment type="caution">
    <text evidence="2">The sequence shown here is derived from an EMBL/GenBank/DDBJ whole genome shotgun (WGS) entry which is preliminary data.</text>
</comment>
<dbReference type="AlphaFoldDB" id="A0A7Z0HYP1"/>
<dbReference type="GO" id="GO:0006629">
    <property type="term" value="P:lipid metabolic process"/>
    <property type="evidence" value="ECO:0007669"/>
    <property type="project" value="InterPro"/>
</dbReference>
<dbReference type="Gene3D" id="3.20.20.190">
    <property type="entry name" value="Phosphatidylinositol (PI) phosphodiesterase"/>
    <property type="match status" value="1"/>
</dbReference>
<evidence type="ECO:0000259" key="1">
    <source>
        <dbReference type="PROSITE" id="PS51704"/>
    </source>
</evidence>
<organism evidence="2 3">
    <name type="scientific">Rhabdonatronobacter sediminivivens</name>
    <dbReference type="NCBI Taxonomy" id="2743469"/>
    <lineage>
        <taxon>Bacteria</taxon>
        <taxon>Pseudomonadati</taxon>
        <taxon>Pseudomonadota</taxon>
        <taxon>Alphaproteobacteria</taxon>
        <taxon>Rhodobacterales</taxon>
        <taxon>Paracoccaceae</taxon>
        <taxon>Rhabdonatronobacter</taxon>
    </lineage>
</organism>
<evidence type="ECO:0000313" key="3">
    <source>
        <dbReference type="Proteomes" id="UP000529417"/>
    </source>
</evidence>
<dbReference type="RefSeq" id="WP_179905430.1">
    <property type="nucleotide sequence ID" value="NZ_JACBXS010000010.1"/>
</dbReference>
<dbReference type="GO" id="GO:0008081">
    <property type="term" value="F:phosphoric diester hydrolase activity"/>
    <property type="evidence" value="ECO:0007669"/>
    <property type="project" value="InterPro"/>
</dbReference>
<sequence>MTNPFRRPAGRPIIYGHRGARGVLPENTMAGFEYLRQIGIGAVELDVQNAAGRVPVVIHDPLMPAQLARDPAGNWLSDAGPRVMDLTLVELQGYDVGRLNPHHKYGENYPDQAPRDGARVPSLDEFAAWAKADRGLIVNIEIKSYAHRDDLANPPEVLVGDALAVLRRHGIAGQCVFSSFDWRVLSALRATAPEIARAYLTYEQPGPENMIHAGSPWMDGLSLADHGDSLPRLIAAQGGKCWNAYRRDVTPKRLAEAHDLGLAVNVWTVNDRDEMQEMIDMGVDGVITDYPATALELLAAN</sequence>
<gene>
    <name evidence="2" type="ORF">HUK65_06955</name>
</gene>
<dbReference type="Proteomes" id="UP000529417">
    <property type="component" value="Unassembled WGS sequence"/>
</dbReference>
<reference evidence="2 3" key="1">
    <citation type="journal article" date="2000" name="Arch. Microbiol.">
        <title>Rhodobaca bogoriensis gen. nov. and sp. nov., an alkaliphilic purple nonsulfur bacterium from African Rift Valley soda lakes.</title>
        <authorList>
            <person name="Milford A.D."/>
            <person name="Achenbach L.A."/>
            <person name="Jung D.O."/>
            <person name="Madigan M.T."/>
        </authorList>
    </citation>
    <scope>NUCLEOTIDE SEQUENCE [LARGE SCALE GENOMIC DNA]</scope>
    <source>
        <strain evidence="2 3">2376</strain>
    </source>
</reference>
<dbReference type="EMBL" id="JACBXS010000010">
    <property type="protein sequence ID" value="NYS24729.1"/>
    <property type="molecule type" value="Genomic_DNA"/>
</dbReference>
<dbReference type="Pfam" id="PF03009">
    <property type="entry name" value="GDPD"/>
    <property type="match status" value="1"/>
</dbReference>
<accession>A0A7Z0HYP1</accession>
<proteinExistence type="predicted"/>
<evidence type="ECO:0000313" key="2">
    <source>
        <dbReference type="EMBL" id="NYS24729.1"/>
    </source>
</evidence>
<feature type="domain" description="GP-PDE" evidence="1">
    <location>
        <begin position="12"/>
        <end position="298"/>
    </location>
</feature>
<dbReference type="PROSITE" id="PS51704">
    <property type="entry name" value="GP_PDE"/>
    <property type="match status" value="1"/>
</dbReference>
<dbReference type="SUPFAM" id="SSF51695">
    <property type="entry name" value="PLC-like phosphodiesterases"/>
    <property type="match status" value="1"/>
</dbReference>
<name>A0A7Z0HYP1_9RHOB</name>
<protein>
    <submittedName>
        <fullName evidence="2">Glycerophosphodiester phosphodiesterase</fullName>
    </submittedName>
</protein>